<dbReference type="GO" id="GO:0009279">
    <property type="term" value="C:cell outer membrane"/>
    <property type="evidence" value="ECO:0007669"/>
    <property type="project" value="UniProtKB-SubCell"/>
</dbReference>
<evidence type="ECO:0000256" key="10">
    <source>
        <dbReference type="ARBA" id="ARBA00023077"/>
    </source>
</evidence>
<gene>
    <name evidence="20" type="ORF">AAW51_2955</name>
</gene>
<evidence type="ECO:0000256" key="15">
    <source>
        <dbReference type="PROSITE-ProRule" id="PRU10144"/>
    </source>
</evidence>
<keyword evidence="13 14" id="KW-0998">Cell outer membrane</keyword>
<evidence type="ECO:0000313" key="21">
    <source>
        <dbReference type="Proteomes" id="UP000035352"/>
    </source>
</evidence>
<dbReference type="PROSITE" id="PS01156">
    <property type="entry name" value="TONB_DEPENDENT_REC_2"/>
    <property type="match status" value="1"/>
</dbReference>
<keyword evidence="6 14" id="KW-0812">Transmembrane</keyword>
<accession>A0A0G3BQJ5</accession>
<evidence type="ECO:0000313" key="20">
    <source>
        <dbReference type="EMBL" id="AKJ29646.1"/>
    </source>
</evidence>
<evidence type="ECO:0000256" key="7">
    <source>
        <dbReference type="ARBA" id="ARBA00022729"/>
    </source>
</evidence>
<dbReference type="Gene3D" id="2.40.170.20">
    <property type="entry name" value="TonB-dependent receptor, beta-barrel domain"/>
    <property type="match status" value="1"/>
</dbReference>
<comment type="similarity">
    <text evidence="2 14 16">Belongs to the TonB-dependent receptor family.</text>
</comment>
<keyword evidence="3 14" id="KW-0813">Transport</keyword>
<dbReference type="InterPro" id="IPR010105">
    <property type="entry name" value="TonB_sidphr_rcpt"/>
</dbReference>
<feature type="short sequence motif" description="TonB C-terminal box" evidence="15">
    <location>
        <begin position="690"/>
        <end position="707"/>
    </location>
</feature>
<dbReference type="InterPro" id="IPR037066">
    <property type="entry name" value="Plug_dom_sf"/>
</dbReference>
<protein>
    <submittedName>
        <fullName evidence="20">TonB-dependent receptor</fullName>
    </submittedName>
</protein>
<dbReference type="InterPro" id="IPR039426">
    <property type="entry name" value="TonB-dep_rcpt-like"/>
</dbReference>
<feature type="domain" description="TonB-dependent receptor plug" evidence="19">
    <location>
        <begin position="68"/>
        <end position="161"/>
    </location>
</feature>
<dbReference type="InterPro" id="IPR000531">
    <property type="entry name" value="Beta-barrel_TonB"/>
</dbReference>
<dbReference type="Gene3D" id="2.170.130.10">
    <property type="entry name" value="TonB-dependent receptor, plug domain"/>
    <property type="match status" value="1"/>
</dbReference>
<keyword evidence="11 14" id="KW-0472">Membrane</keyword>
<dbReference type="PROSITE" id="PS52016">
    <property type="entry name" value="TONB_DEPENDENT_REC_3"/>
    <property type="match status" value="1"/>
</dbReference>
<dbReference type="Pfam" id="PF07715">
    <property type="entry name" value="Plug"/>
    <property type="match status" value="1"/>
</dbReference>
<evidence type="ECO:0000256" key="17">
    <source>
        <dbReference type="SAM" id="SignalP"/>
    </source>
</evidence>
<keyword evidence="21" id="KW-1185">Reference proteome</keyword>
<dbReference type="EMBL" id="CP011371">
    <property type="protein sequence ID" value="AKJ29646.1"/>
    <property type="molecule type" value="Genomic_DNA"/>
</dbReference>
<evidence type="ECO:0000259" key="19">
    <source>
        <dbReference type="Pfam" id="PF07715"/>
    </source>
</evidence>
<dbReference type="Pfam" id="PF00593">
    <property type="entry name" value="TonB_dep_Rec_b-barrel"/>
    <property type="match status" value="1"/>
</dbReference>
<evidence type="ECO:0000256" key="9">
    <source>
        <dbReference type="ARBA" id="ARBA00023065"/>
    </source>
</evidence>
<evidence type="ECO:0000256" key="5">
    <source>
        <dbReference type="ARBA" id="ARBA00022496"/>
    </source>
</evidence>
<dbReference type="SUPFAM" id="SSF56935">
    <property type="entry name" value="Porins"/>
    <property type="match status" value="1"/>
</dbReference>
<evidence type="ECO:0000256" key="3">
    <source>
        <dbReference type="ARBA" id="ARBA00022448"/>
    </source>
</evidence>
<keyword evidence="8" id="KW-0408">Iron</keyword>
<keyword evidence="12 20" id="KW-0675">Receptor</keyword>
<evidence type="ECO:0000256" key="8">
    <source>
        <dbReference type="ARBA" id="ARBA00023004"/>
    </source>
</evidence>
<dbReference type="NCBIfam" id="TIGR01783">
    <property type="entry name" value="TonB-siderophor"/>
    <property type="match status" value="1"/>
</dbReference>
<evidence type="ECO:0000259" key="18">
    <source>
        <dbReference type="Pfam" id="PF00593"/>
    </source>
</evidence>
<feature type="domain" description="TonB-dependent receptor-like beta-barrel" evidence="18">
    <location>
        <begin position="249"/>
        <end position="676"/>
    </location>
</feature>
<keyword evidence="9" id="KW-0406">Ion transport</keyword>
<evidence type="ECO:0000256" key="11">
    <source>
        <dbReference type="ARBA" id="ARBA00023136"/>
    </source>
</evidence>
<evidence type="ECO:0000256" key="1">
    <source>
        <dbReference type="ARBA" id="ARBA00004571"/>
    </source>
</evidence>
<dbReference type="OrthoDB" id="8732650at2"/>
<evidence type="ECO:0000256" key="2">
    <source>
        <dbReference type="ARBA" id="ARBA00009810"/>
    </source>
</evidence>
<organism evidence="20 21">
    <name type="scientific">Caldimonas brevitalea</name>
    <dbReference type="NCBI Taxonomy" id="413882"/>
    <lineage>
        <taxon>Bacteria</taxon>
        <taxon>Pseudomonadati</taxon>
        <taxon>Pseudomonadota</taxon>
        <taxon>Betaproteobacteria</taxon>
        <taxon>Burkholderiales</taxon>
        <taxon>Sphaerotilaceae</taxon>
        <taxon>Caldimonas</taxon>
    </lineage>
</organism>
<dbReference type="InterPro" id="IPR036942">
    <property type="entry name" value="Beta-barrel_TonB_sf"/>
</dbReference>
<dbReference type="PATRIC" id="fig|413882.6.peg.3085"/>
<dbReference type="PROSITE" id="PS51257">
    <property type="entry name" value="PROKAR_LIPOPROTEIN"/>
    <property type="match status" value="1"/>
</dbReference>
<proteinExistence type="inferred from homology"/>
<dbReference type="RefSeq" id="WP_047195210.1">
    <property type="nucleotide sequence ID" value="NZ_CP011371.1"/>
</dbReference>
<dbReference type="AlphaFoldDB" id="A0A0G3BQJ5"/>
<dbReference type="InterPro" id="IPR012910">
    <property type="entry name" value="Plug_dom"/>
</dbReference>
<evidence type="ECO:0000256" key="13">
    <source>
        <dbReference type="ARBA" id="ARBA00023237"/>
    </source>
</evidence>
<dbReference type="KEGG" id="pbh:AAW51_2955"/>
<keyword evidence="7 17" id="KW-0732">Signal</keyword>
<evidence type="ECO:0000256" key="16">
    <source>
        <dbReference type="RuleBase" id="RU003357"/>
    </source>
</evidence>
<feature type="chain" id="PRO_5002551722" evidence="17">
    <location>
        <begin position="29"/>
        <end position="707"/>
    </location>
</feature>
<keyword evidence="4 14" id="KW-1134">Transmembrane beta strand</keyword>
<sequence length="707" mass="77085">MRPDVSRFPALSVLATACAALCGLPDTAAAQSASADTALPEVRVSGQRSRSFTSNSVQVGTFRDQDPLDVPMTNNAVTREVLDAQGARTLYEALRNTAGVTRSQLNGATYDNISIRGILVENRGNHRLNGSLPIINLVEVPLENKERVEVLKGASSLYYGFIPPSGIVNYVTKRPTAQALSSVTTSVNQHGGADLHMDVSRRFGPEGTMGLRVNAAAGKVETGVEKVKGDRSLASLAWDWKVSPKLNLKFDLEHYRKDVSEPPALTATTQVPPMPANDFNLGDEWQRYKGAATNMLLRADVALNDTWLLTLEAGRARTVRDRRYASFTLQNPATGAGTLQQNFVDDQSYVNQNLRAEVSGRVATGPLQHELTAGVTRNRRHDDALNYDRVNRSQNLYQPVALPELPLPAASGDNDTEIVDTGLYLSDRLILNDQWQVLAGVRHTDYRYDSTRRVFASAASSDTRYDTSATTPNVSLLYKATDALSVYASYLEGLEESAQPGERNANYGEFLRPAVSRQKELGVKARVGRGLLLQSAYFDIDRELTTTEASTMRLLLAGRSRSRGVELSAAGELSPQWSFIASAQWLDAEITESRVAGEQGKTPENTAKHTASLFAEYKLAAVPGWAVNAGVYHVGKRAINNTNTGYVGSYTTLSAGTRYTTQWQGVPVTWQANLDNATNRDYWSTAGNGLVGVGLPRTLRLAAKFDF</sequence>
<dbReference type="Proteomes" id="UP000035352">
    <property type="component" value="Chromosome"/>
</dbReference>
<dbReference type="PANTHER" id="PTHR32552:SF82">
    <property type="entry name" value="FCUA PROTEIN"/>
    <property type="match status" value="1"/>
</dbReference>
<dbReference type="PANTHER" id="PTHR32552">
    <property type="entry name" value="FERRICHROME IRON RECEPTOR-RELATED"/>
    <property type="match status" value="1"/>
</dbReference>
<keyword evidence="5" id="KW-0410">Iron transport</keyword>
<dbReference type="GO" id="GO:0038023">
    <property type="term" value="F:signaling receptor activity"/>
    <property type="evidence" value="ECO:0007669"/>
    <property type="project" value="InterPro"/>
</dbReference>
<evidence type="ECO:0000256" key="4">
    <source>
        <dbReference type="ARBA" id="ARBA00022452"/>
    </source>
</evidence>
<feature type="signal peptide" evidence="17">
    <location>
        <begin position="1"/>
        <end position="28"/>
    </location>
</feature>
<evidence type="ECO:0000256" key="6">
    <source>
        <dbReference type="ARBA" id="ARBA00022692"/>
    </source>
</evidence>
<evidence type="ECO:0000256" key="14">
    <source>
        <dbReference type="PROSITE-ProRule" id="PRU01360"/>
    </source>
</evidence>
<keyword evidence="10 16" id="KW-0798">TonB box</keyword>
<dbReference type="GO" id="GO:0015344">
    <property type="term" value="F:siderophore uptake transmembrane transporter activity"/>
    <property type="evidence" value="ECO:0007669"/>
    <property type="project" value="TreeGrafter"/>
</dbReference>
<dbReference type="STRING" id="413882.AAW51_2955"/>
<dbReference type="CDD" id="cd01347">
    <property type="entry name" value="ligand_gated_channel"/>
    <property type="match status" value="1"/>
</dbReference>
<reference evidence="20 21" key="1">
    <citation type="submission" date="2015-05" db="EMBL/GenBank/DDBJ databases">
        <authorList>
            <person name="Tang B."/>
            <person name="Yu Y."/>
        </authorList>
    </citation>
    <scope>NUCLEOTIDE SEQUENCE [LARGE SCALE GENOMIC DNA]</scope>
    <source>
        <strain evidence="20 21">DSM 7029</strain>
    </source>
</reference>
<name>A0A0G3BQJ5_9BURK</name>
<dbReference type="InterPro" id="IPR010917">
    <property type="entry name" value="TonB_rcpt_CS"/>
</dbReference>
<comment type="subcellular location">
    <subcellularLocation>
        <location evidence="1 14">Cell outer membrane</location>
        <topology evidence="1 14">Multi-pass membrane protein</topology>
    </subcellularLocation>
</comment>
<evidence type="ECO:0000256" key="12">
    <source>
        <dbReference type="ARBA" id="ARBA00023170"/>
    </source>
</evidence>
<dbReference type="GO" id="GO:0015891">
    <property type="term" value="P:siderophore transport"/>
    <property type="evidence" value="ECO:0007669"/>
    <property type="project" value="InterPro"/>
</dbReference>